<dbReference type="EMBL" id="FWXW01000003">
    <property type="protein sequence ID" value="SMC54268.1"/>
    <property type="molecule type" value="Genomic_DNA"/>
</dbReference>
<dbReference type="Proteomes" id="UP000192790">
    <property type="component" value="Unassembled WGS sequence"/>
</dbReference>
<dbReference type="Gene3D" id="3.40.190.170">
    <property type="entry name" value="Bacterial extracellular solute-binding protein, family 7"/>
    <property type="match status" value="1"/>
</dbReference>
<dbReference type="PANTHER" id="PTHR33376:SF7">
    <property type="entry name" value="C4-DICARBOXYLATE-BINDING PROTEIN DCTB"/>
    <property type="match status" value="1"/>
</dbReference>
<comment type="similarity">
    <text evidence="1">Belongs to the bacterial solute-binding protein 7 family.</text>
</comment>
<reference evidence="5 6" key="1">
    <citation type="submission" date="2017-04" db="EMBL/GenBank/DDBJ databases">
        <authorList>
            <person name="Afonso C.L."/>
            <person name="Miller P.J."/>
            <person name="Scott M.A."/>
            <person name="Spackman E."/>
            <person name="Goraichik I."/>
            <person name="Dimitrov K.M."/>
            <person name="Suarez D.L."/>
            <person name="Swayne D.E."/>
        </authorList>
    </citation>
    <scope>NUCLEOTIDE SEQUENCE [LARGE SCALE GENOMIC DNA]</scope>
    <source>
        <strain evidence="5 6">DSM 12816</strain>
    </source>
</reference>
<dbReference type="Pfam" id="PF03480">
    <property type="entry name" value="DctP"/>
    <property type="match status" value="1"/>
</dbReference>
<dbReference type="PANTHER" id="PTHR33376">
    <property type="match status" value="1"/>
</dbReference>
<keyword evidence="2" id="KW-0813">Transport</keyword>
<evidence type="ECO:0000313" key="5">
    <source>
        <dbReference type="EMBL" id="SMC54268.1"/>
    </source>
</evidence>
<proteinExistence type="inferred from homology"/>
<dbReference type="PIRSF" id="PIRSF006470">
    <property type="entry name" value="DctB"/>
    <property type="match status" value="1"/>
</dbReference>
<dbReference type="PROSITE" id="PS51257">
    <property type="entry name" value="PROKAR_LIPOPROTEIN"/>
    <property type="match status" value="1"/>
</dbReference>
<dbReference type="GO" id="GO:0055085">
    <property type="term" value="P:transmembrane transport"/>
    <property type="evidence" value="ECO:0007669"/>
    <property type="project" value="InterPro"/>
</dbReference>
<keyword evidence="3 4" id="KW-0732">Signal</keyword>
<protein>
    <submittedName>
        <fullName evidence="5">Extracellular solute-binding protein, family 7</fullName>
    </submittedName>
</protein>
<organism evidence="5 6">
    <name type="scientific">Papillibacter cinnamivorans DSM 12816</name>
    <dbReference type="NCBI Taxonomy" id="1122930"/>
    <lineage>
        <taxon>Bacteria</taxon>
        <taxon>Bacillati</taxon>
        <taxon>Bacillota</taxon>
        <taxon>Clostridia</taxon>
        <taxon>Eubacteriales</taxon>
        <taxon>Oscillospiraceae</taxon>
        <taxon>Papillibacter</taxon>
    </lineage>
</organism>
<feature type="chain" id="PRO_5039726586" evidence="4">
    <location>
        <begin position="24"/>
        <end position="350"/>
    </location>
</feature>
<evidence type="ECO:0000313" key="6">
    <source>
        <dbReference type="Proteomes" id="UP000192790"/>
    </source>
</evidence>
<dbReference type="AlphaFoldDB" id="A0A1W2A1T7"/>
<evidence type="ECO:0000256" key="3">
    <source>
        <dbReference type="ARBA" id="ARBA00022729"/>
    </source>
</evidence>
<dbReference type="STRING" id="1122930.SAMN02745168_1378"/>
<sequence length="350" mass="37977">MKKSLSLALAMALALMLVLTACGGGGSAATATPTPTAAPTAETVKIVWANYGNSKMPPAQGDYDSVKYIEETSGGTIDIDYVPDGVLGGEADMMQQIMDGTIQCVSVGTSTFSTFTSLTEVFQLPCLLTDYNLEYQAFQSDEAQAIFDKVGEDLGVKIVGFSENGIRHFANNVRPITSMADMKGLKLRIAPSNMLTTYMTSIGANPQVVPYAEVYSALQNKVVDGEEINITSIYALKHYEVLKYISEIGLYPFPTLMVFNLDFWNSLTADQQQIILDGMALGGKNVFDNYLPAYEEEALKACTDAGVQINVIEGDAKQEFIDASASVWDEYRAKDPLIANFIDKVESLSK</sequence>
<evidence type="ECO:0000256" key="4">
    <source>
        <dbReference type="SAM" id="SignalP"/>
    </source>
</evidence>
<dbReference type="InterPro" id="IPR018389">
    <property type="entry name" value="DctP_fam"/>
</dbReference>
<evidence type="ECO:0000256" key="2">
    <source>
        <dbReference type="ARBA" id="ARBA00022448"/>
    </source>
</evidence>
<dbReference type="NCBIfam" id="NF037995">
    <property type="entry name" value="TRAP_S1"/>
    <property type="match status" value="1"/>
</dbReference>
<dbReference type="NCBIfam" id="TIGR00787">
    <property type="entry name" value="dctP"/>
    <property type="match status" value="1"/>
</dbReference>
<accession>A0A1W2A1T7</accession>
<dbReference type="InterPro" id="IPR038404">
    <property type="entry name" value="TRAP_DctP_sf"/>
</dbReference>
<dbReference type="InterPro" id="IPR004682">
    <property type="entry name" value="TRAP_DctP"/>
</dbReference>
<gene>
    <name evidence="5" type="ORF">SAMN02745168_1378</name>
</gene>
<name>A0A1W2A1T7_9FIRM</name>
<evidence type="ECO:0000256" key="1">
    <source>
        <dbReference type="ARBA" id="ARBA00009023"/>
    </source>
</evidence>
<keyword evidence="6" id="KW-1185">Reference proteome</keyword>
<dbReference type="GO" id="GO:0030288">
    <property type="term" value="C:outer membrane-bounded periplasmic space"/>
    <property type="evidence" value="ECO:0007669"/>
    <property type="project" value="InterPro"/>
</dbReference>
<feature type="signal peptide" evidence="4">
    <location>
        <begin position="1"/>
        <end position="23"/>
    </location>
</feature>